<name>A0A7I7YK95_9MYCO</name>
<accession>A0A7I7YK95</accession>
<dbReference type="RefSeq" id="WP_232079396.1">
    <property type="nucleotide sequence ID" value="NZ_AP022613.1"/>
</dbReference>
<protein>
    <recommendedName>
        <fullName evidence="3">Acyl-protein synthetase LuxE domain-containing protein</fullName>
    </recommendedName>
</protein>
<keyword evidence="2" id="KW-1185">Reference proteome</keyword>
<proteinExistence type="predicted"/>
<dbReference type="InterPro" id="IPR042099">
    <property type="entry name" value="ANL_N_sf"/>
</dbReference>
<organism evidence="1 2">
    <name type="scientific">Mycobacterium conspicuum</name>
    <dbReference type="NCBI Taxonomy" id="44010"/>
    <lineage>
        <taxon>Bacteria</taxon>
        <taxon>Bacillati</taxon>
        <taxon>Actinomycetota</taxon>
        <taxon>Actinomycetes</taxon>
        <taxon>Mycobacteriales</taxon>
        <taxon>Mycobacteriaceae</taxon>
        <taxon>Mycobacterium</taxon>
    </lineage>
</organism>
<gene>
    <name evidence="1" type="ORF">MCNS_45850</name>
</gene>
<dbReference type="AlphaFoldDB" id="A0A7I7YK95"/>
<reference evidence="1 2" key="1">
    <citation type="journal article" date="2019" name="Emerg. Microbes Infect.">
        <title>Comprehensive subspecies identification of 175 nontuberculous mycobacteria species based on 7547 genomic profiles.</title>
        <authorList>
            <person name="Matsumoto Y."/>
            <person name="Kinjo T."/>
            <person name="Motooka D."/>
            <person name="Nabeya D."/>
            <person name="Jung N."/>
            <person name="Uechi K."/>
            <person name="Horii T."/>
            <person name="Iida T."/>
            <person name="Fujita J."/>
            <person name="Nakamura S."/>
        </authorList>
    </citation>
    <scope>NUCLEOTIDE SEQUENCE [LARGE SCALE GENOMIC DNA]</scope>
    <source>
        <strain evidence="1 2">JCM 14738</strain>
    </source>
</reference>
<dbReference type="Gene3D" id="3.40.50.12780">
    <property type="entry name" value="N-terminal domain of ligase-like"/>
    <property type="match status" value="1"/>
</dbReference>
<sequence length="447" mass="48950">MASAVARLMDIVGRDDCYDVAPEELLPLQIEAANERLESQVQTIGLLKNRVESSQAREVKQPADLVPLLFAHTAYKSYSENWLTEGQWDRMTRWLNAVAARPVEGVDFAGVETLDGWIKQMESVGHYLSCSSGTTGKPAIMSGTESDIDFSARANAAGIVWGLELEPSEDRKFFGIGPQFAAPRENAIKDAMIATIAPHVEAFQFGSEPITVGSMVEMIVLRRKIADGTARPSELAEFEKMAAQRGGDMAASTEKAVDALIEARNRPIMVSGMYGQLFPIAEAVRAKGYSGKDFHPGNAMFVAGGLKGLVLPEDYREYILETFNVPEHRMYHTYSMREINATFPLCHEGRYHISPWVIILPLDVSGEQWLDPGNGEIEARAAFMDLSIEGHWGGIITGDKVSVSFGKCRCGHQGPTVARDILRFADLPDGDKISCAGSIDAYVRGVS</sequence>
<dbReference type="EMBL" id="AP022613">
    <property type="protein sequence ID" value="BBZ41522.1"/>
    <property type="molecule type" value="Genomic_DNA"/>
</dbReference>
<evidence type="ECO:0000313" key="1">
    <source>
        <dbReference type="EMBL" id="BBZ41522.1"/>
    </source>
</evidence>
<dbReference type="Proteomes" id="UP000467385">
    <property type="component" value="Chromosome"/>
</dbReference>
<evidence type="ECO:0008006" key="3">
    <source>
        <dbReference type="Google" id="ProtNLM"/>
    </source>
</evidence>
<evidence type="ECO:0000313" key="2">
    <source>
        <dbReference type="Proteomes" id="UP000467385"/>
    </source>
</evidence>